<evidence type="ECO:0000256" key="2">
    <source>
        <dbReference type="ARBA" id="ARBA00038358"/>
    </source>
</evidence>
<evidence type="ECO:0000256" key="1">
    <source>
        <dbReference type="ARBA" id="ARBA00022801"/>
    </source>
</evidence>
<comment type="caution">
    <text evidence="3">The sequence shown here is derived from an EMBL/GenBank/DDBJ whole genome shotgun (WGS) entry which is preliminary data.</text>
</comment>
<accession>A0A4Y3HYQ2</accession>
<dbReference type="SUPFAM" id="SSF48208">
    <property type="entry name" value="Six-hairpin glycosidases"/>
    <property type="match status" value="1"/>
</dbReference>
<dbReference type="Proteomes" id="UP000318717">
    <property type="component" value="Unassembled WGS sequence"/>
</dbReference>
<dbReference type="PANTHER" id="PTHR36845">
    <property type="entry name" value="HYDROLASE, PUTATIVE (AFU_ORTHOLOGUE AFUA_7G05090)-RELATED"/>
    <property type="match status" value="1"/>
</dbReference>
<organism evidence="3 4">
    <name type="scientific">Vibrio inusitatus NBRC 102082</name>
    <dbReference type="NCBI Taxonomy" id="1219070"/>
    <lineage>
        <taxon>Bacteria</taxon>
        <taxon>Pseudomonadati</taxon>
        <taxon>Pseudomonadota</taxon>
        <taxon>Gammaproteobacteria</taxon>
        <taxon>Vibrionales</taxon>
        <taxon>Vibrionaceae</taxon>
        <taxon>Vibrio</taxon>
    </lineage>
</organism>
<dbReference type="InterPro" id="IPR012341">
    <property type="entry name" value="6hp_glycosidase-like_sf"/>
</dbReference>
<gene>
    <name evidence="3" type="ORF">VIN01S_29250</name>
</gene>
<comment type="similarity">
    <text evidence="2">Belongs to the glycosyl hydrolase 88 family.</text>
</comment>
<evidence type="ECO:0000313" key="4">
    <source>
        <dbReference type="Proteomes" id="UP000318717"/>
    </source>
</evidence>
<evidence type="ECO:0000313" key="3">
    <source>
        <dbReference type="EMBL" id="GEA52121.1"/>
    </source>
</evidence>
<sequence>MLKQLLEIQADIVSNIERNAPIIGLRNPMIGAGAEDFTWLYPEDYFWTDSFWTGNLWLAHMLTGKDELKNLARMRYAHFKDILDKPLWLNHDLGFEYSLTAVADYKLTGNRNARELALKAADALRSRFNWHGKYLVAWEAGAEDTAHAESVQGKIIIDCMQNLSLLMWAWKETNVQAYRDVAIAQADTTLKYIVRDDFSTYHTFDFDTSTNKPIKGCTHQGYADESCWSRGQAWAIHGFAQMALLTGDERYIEASMKLADYVFEHITPDLVPVWDYLLPEYEIQYKDTSAGSITAAGLFLLGEVLRSSNHIEKAVHYESFGRDMLFALRKKFDISAVPDSQGLLSNAASHLPQANEKDLDYMANAMLPYGDYYYFEAVLRAMGHKKLFW</sequence>
<dbReference type="GO" id="GO:0052757">
    <property type="term" value="F:chondroitin hydrolase activity"/>
    <property type="evidence" value="ECO:0007669"/>
    <property type="project" value="TreeGrafter"/>
</dbReference>
<dbReference type="InterPro" id="IPR052369">
    <property type="entry name" value="UG_Glycosaminoglycan_Hydrolase"/>
</dbReference>
<dbReference type="OrthoDB" id="428577at2"/>
<reference evidence="3 4" key="1">
    <citation type="submission" date="2019-06" db="EMBL/GenBank/DDBJ databases">
        <title>Whole genome shotgun sequence of Vibrio inusitatus NBRC 102082.</title>
        <authorList>
            <person name="Hosoyama A."/>
            <person name="Uohara A."/>
            <person name="Ohji S."/>
            <person name="Ichikawa N."/>
        </authorList>
    </citation>
    <scope>NUCLEOTIDE SEQUENCE [LARGE SCALE GENOMIC DNA]</scope>
    <source>
        <strain evidence="3 4">NBRC 102082</strain>
    </source>
</reference>
<name>A0A4Y3HYQ2_9VIBR</name>
<protein>
    <submittedName>
        <fullName evidence="3">Glucuronyl hydrolase</fullName>
    </submittedName>
</protein>
<dbReference type="AlphaFoldDB" id="A0A4Y3HYQ2"/>
<proteinExistence type="inferred from homology"/>
<dbReference type="InterPro" id="IPR008928">
    <property type="entry name" value="6-hairpin_glycosidase_sf"/>
</dbReference>
<dbReference type="GO" id="GO:0000272">
    <property type="term" value="P:polysaccharide catabolic process"/>
    <property type="evidence" value="ECO:0007669"/>
    <property type="project" value="TreeGrafter"/>
</dbReference>
<dbReference type="Gene3D" id="1.50.10.10">
    <property type="match status" value="1"/>
</dbReference>
<dbReference type="RefSeq" id="WP_141346577.1">
    <property type="nucleotide sequence ID" value="NZ_BJLF01000016.1"/>
</dbReference>
<dbReference type="EMBL" id="BJLF01000016">
    <property type="protein sequence ID" value="GEA52121.1"/>
    <property type="molecule type" value="Genomic_DNA"/>
</dbReference>
<keyword evidence="4" id="KW-1185">Reference proteome</keyword>
<dbReference type="PANTHER" id="PTHR36845:SF1">
    <property type="entry name" value="HYDROLASE, PUTATIVE (AFU_ORTHOLOGUE AFUA_7G05090)-RELATED"/>
    <property type="match status" value="1"/>
</dbReference>
<keyword evidence="1 3" id="KW-0378">Hydrolase</keyword>